<feature type="region of interest" description="Disordered" evidence="2">
    <location>
        <begin position="66"/>
        <end position="92"/>
    </location>
</feature>
<keyword evidence="5" id="KW-1185">Reference proteome</keyword>
<feature type="compositionally biased region" description="Basic residues" evidence="2">
    <location>
        <begin position="70"/>
        <end position="86"/>
    </location>
</feature>
<feature type="domain" description="CCHC-type" evidence="3">
    <location>
        <begin position="621"/>
        <end position="635"/>
    </location>
</feature>
<dbReference type="PANTHER" id="PTHR35317:SF35">
    <property type="entry name" value="DUF4219 DOMAIN-CONTAINING PROTEIN"/>
    <property type="match status" value="1"/>
</dbReference>
<comment type="caution">
    <text evidence="4">The sequence shown here is derived from an EMBL/GenBank/DDBJ whole genome shotgun (WGS) entry which is preliminary data.</text>
</comment>
<organism evidence="4 5">
    <name type="scientific">Tanacetum coccineum</name>
    <dbReference type="NCBI Taxonomy" id="301880"/>
    <lineage>
        <taxon>Eukaryota</taxon>
        <taxon>Viridiplantae</taxon>
        <taxon>Streptophyta</taxon>
        <taxon>Embryophyta</taxon>
        <taxon>Tracheophyta</taxon>
        <taxon>Spermatophyta</taxon>
        <taxon>Magnoliopsida</taxon>
        <taxon>eudicotyledons</taxon>
        <taxon>Gunneridae</taxon>
        <taxon>Pentapetalae</taxon>
        <taxon>asterids</taxon>
        <taxon>campanulids</taxon>
        <taxon>Asterales</taxon>
        <taxon>Asteraceae</taxon>
        <taxon>Asteroideae</taxon>
        <taxon>Anthemideae</taxon>
        <taxon>Anthemidinae</taxon>
        <taxon>Tanacetum</taxon>
    </lineage>
</organism>
<dbReference type="PANTHER" id="PTHR35317">
    <property type="entry name" value="OS04G0629600 PROTEIN"/>
    <property type="match status" value="1"/>
</dbReference>
<name>A0ABQ5B0X8_9ASTR</name>
<feature type="region of interest" description="Disordered" evidence="2">
    <location>
        <begin position="863"/>
        <end position="882"/>
    </location>
</feature>
<reference evidence="4" key="2">
    <citation type="submission" date="2022-01" db="EMBL/GenBank/DDBJ databases">
        <authorList>
            <person name="Yamashiro T."/>
            <person name="Shiraishi A."/>
            <person name="Satake H."/>
            <person name="Nakayama K."/>
        </authorList>
    </citation>
    <scope>NUCLEOTIDE SEQUENCE</scope>
</reference>
<evidence type="ECO:0000256" key="2">
    <source>
        <dbReference type="SAM" id="MobiDB-lite"/>
    </source>
</evidence>
<keyword evidence="1" id="KW-0863">Zinc-finger</keyword>
<reference evidence="4" key="1">
    <citation type="journal article" date="2022" name="Int. J. Mol. Sci.">
        <title>Draft Genome of Tanacetum Coccineum: Genomic Comparison of Closely Related Tanacetum-Family Plants.</title>
        <authorList>
            <person name="Yamashiro T."/>
            <person name="Shiraishi A."/>
            <person name="Nakayama K."/>
            <person name="Satake H."/>
        </authorList>
    </citation>
    <scope>NUCLEOTIDE SEQUENCE</scope>
</reference>
<dbReference type="PROSITE" id="PS50158">
    <property type="entry name" value="ZF_CCHC"/>
    <property type="match status" value="1"/>
</dbReference>
<gene>
    <name evidence="4" type="ORF">Tco_0842708</name>
</gene>
<dbReference type="InterPro" id="IPR036875">
    <property type="entry name" value="Znf_CCHC_sf"/>
</dbReference>
<dbReference type="Pfam" id="PF14223">
    <property type="entry name" value="Retrotran_gag_2"/>
    <property type="match status" value="1"/>
</dbReference>
<dbReference type="SUPFAM" id="SSF57756">
    <property type="entry name" value="Retrovirus zinc finger-like domains"/>
    <property type="match status" value="1"/>
</dbReference>
<accession>A0ABQ5B0X8</accession>
<evidence type="ECO:0000256" key="1">
    <source>
        <dbReference type="PROSITE-ProRule" id="PRU00047"/>
    </source>
</evidence>
<proteinExistence type="predicted"/>
<protein>
    <submittedName>
        <fullName evidence="4">Ribonuclease H-like domain-containing protein</fullName>
    </submittedName>
</protein>
<sequence length="882" mass="101619">MIVYLKNQSNYKMKDFEGMSYDEIRPIFEKVWDFNHNFVPMDLEIEKEKKKPAEFQEIEIEQIEKDTTGKRKKSLPRKRTRSTTKRQKVEQDDEKEELKNYLDIVQREVVVDVEYLSIKYPIVDWKTHTLSENFMYYKIIRGDGSSKNYKILKKYSSSKPEGYDLMLWGDLHTLFEPDEESEIWMNQNEYNLISWSLCDFCGFHILLMQNGIAIHMLTEKKYPLSQEMLLKMLSKSLEVDHESTQAYDLLKIDQGLGSTSGIRACALRNFDLEVMELENTQNNALAKLPMLKLGEYEMWEIRIKQYFQIQDYALWEVIENGNSWVPIPVTTPSETGTSTTTKMTVPSTIEEKTCKKNDVKARSLLLMALPNEHQLTFDQYVDAQSMFAAIKARFGGNEATKKTQKALLKQQYENFSASSSESLDSIFNRLQKLVSRLAILGVVTSPEDLNVKFLRSLPSEWDTHVVVWMNKPDFDTMGLDDLYNNFKIVEQKVKKSAGASNDDKNLAFVTTSGASSTNNINTVNPEVSTATTKVNTASTEISTASFSDATVYAFLSTQPKGSQLVHEDLEQLHDDDLEEMDLKWNMALLSMRARKFYQRTGRKIIIDGSNTAGYDKSKVECFNCHKMGHFARECRAPRSKDNKNWNQVHGRRRDLQANWPLMAYLRFLSDTDFKAATYKRGLATLEGQIVKYREHEVLFSEEIALLKRSVGSKEYQMGLLRAELEKVKQEKEGFEFKIAKFDKSAKDLEQLLGSQITDKSKKGFGYNVVPSPHPLILNRPTTLDLSYSGLEEFKEPEVNEYGPRDSSLKPTIGCDKESDNSKENTDDSLEQHQITDTETSSVKSSLKVDKDWKEKFFYPANHVREVEPKKVRENNDAPIIED</sequence>
<evidence type="ECO:0000259" key="3">
    <source>
        <dbReference type="PROSITE" id="PS50158"/>
    </source>
</evidence>
<feature type="compositionally biased region" description="Basic and acidic residues" evidence="2">
    <location>
        <begin position="814"/>
        <end position="835"/>
    </location>
</feature>
<feature type="region of interest" description="Disordered" evidence="2">
    <location>
        <begin position="796"/>
        <end position="846"/>
    </location>
</feature>
<feature type="compositionally biased region" description="Basic and acidic residues" evidence="2">
    <location>
        <begin position="796"/>
        <end position="807"/>
    </location>
</feature>
<dbReference type="Gene3D" id="4.10.60.10">
    <property type="entry name" value="Zinc finger, CCHC-type"/>
    <property type="match status" value="1"/>
</dbReference>
<dbReference type="EMBL" id="BQNB010012814">
    <property type="protein sequence ID" value="GJT08246.1"/>
    <property type="molecule type" value="Genomic_DNA"/>
</dbReference>
<evidence type="ECO:0000313" key="5">
    <source>
        <dbReference type="Proteomes" id="UP001151760"/>
    </source>
</evidence>
<keyword evidence="1" id="KW-0862">Zinc</keyword>
<keyword evidence="1" id="KW-0479">Metal-binding</keyword>
<dbReference type="InterPro" id="IPR001878">
    <property type="entry name" value="Znf_CCHC"/>
</dbReference>
<feature type="compositionally biased region" description="Basic and acidic residues" evidence="2">
    <location>
        <begin position="863"/>
        <end position="875"/>
    </location>
</feature>
<dbReference type="Pfam" id="PF00098">
    <property type="entry name" value="zf-CCHC"/>
    <property type="match status" value="1"/>
</dbReference>
<dbReference type="Proteomes" id="UP001151760">
    <property type="component" value="Unassembled WGS sequence"/>
</dbReference>
<evidence type="ECO:0000313" key="4">
    <source>
        <dbReference type="EMBL" id="GJT08246.1"/>
    </source>
</evidence>
<dbReference type="SMART" id="SM00343">
    <property type="entry name" value="ZnF_C2HC"/>
    <property type="match status" value="1"/>
</dbReference>